<accession>A0C239</accession>
<dbReference type="AlphaFoldDB" id="A0C239"/>
<dbReference type="RefSeq" id="XP_001432253.1">
    <property type="nucleotide sequence ID" value="XM_001432216.1"/>
</dbReference>
<gene>
    <name evidence="1" type="ORF">GSPATT00034333001</name>
</gene>
<organism evidence="1 2">
    <name type="scientific">Paramecium tetraurelia</name>
    <dbReference type="NCBI Taxonomy" id="5888"/>
    <lineage>
        <taxon>Eukaryota</taxon>
        <taxon>Sar</taxon>
        <taxon>Alveolata</taxon>
        <taxon>Ciliophora</taxon>
        <taxon>Intramacronucleata</taxon>
        <taxon>Oligohymenophorea</taxon>
        <taxon>Peniculida</taxon>
        <taxon>Parameciidae</taxon>
        <taxon>Paramecium</taxon>
    </lineage>
</organism>
<dbReference type="EMBL" id="CT868034">
    <property type="protein sequence ID" value="CAK64856.1"/>
    <property type="molecule type" value="Genomic_DNA"/>
</dbReference>
<dbReference type="Proteomes" id="UP000000600">
    <property type="component" value="Unassembled WGS sequence"/>
</dbReference>
<dbReference type="HOGENOM" id="CLU_1021031_0_0_1"/>
<evidence type="ECO:0000313" key="2">
    <source>
        <dbReference type="Proteomes" id="UP000000600"/>
    </source>
</evidence>
<dbReference type="GeneID" id="5018038"/>
<dbReference type="OrthoDB" id="289572at2759"/>
<dbReference type="KEGG" id="ptm:GSPATT00034333001"/>
<name>A0C239_PARTE</name>
<proteinExistence type="predicted"/>
<keyword evidence="2" id="KW-1185">Reference proteome</keyword>
<protein>
    <recommendedName>
        <fullName evidence="3">Enkurin domain-containing protein</fullName>
    </recommendedName>
</protein>
<evidence type="ECO:0000313" key="1">
    <source>
        <dbReference type="EMBL" id="CAK64856.1"/>
    </source>
</evidence>
<evidence type="ECO:0008006" key="3">
    <source>
        <dbReference type="Google" id="ProtNLM"/>
    </source>
</evidence>
<sequence>MKALIFLQEKAEQEGTGFIPFKDERDELGNLKGLTKRTFSRTNNKKSEHIFDRTTSNTSKASQRQQIDSYSDRNRKVKFLKEIYSTHGNSDWCSLTHLRQLDKKMQLNIETELQVQKPLTGLNQKLEFNDGIMRKFTTNICNSPRLGKKYKTENQTPPLGYYQPQEILKTQPMLVFMDQQLPNENRLSQHKFSRTEAYTAQLGIRPKLSPNKGSPVTQEILEKAFKAERIITQQKYKYIPEMIDEKNLENITARINCIRQKILQQKINSLSNQ</sequence>
<reference evidence="1 2" key="1">
    <citation type="journal article" date="2006" name="Nature">
        <title>Global trends of whole-genome duplications revealed by the ciliate Paramecium tetraurelia.</title>
        <authorList>
            <consortium name="Genoscope"/>
            <person name="Aury J.-M."/>
            <person name="Jaillon O."/>
            <person name="Duret L."/>
            <person name="Noel B."/>
            <person name="Jubin C."/>
            <person name="Porcel B.M."/>
            <person name="Segurens B."/>
            <person name="Daubin V."/>
            <person name="Anthouard V."/>
            <person name="Aiach N."/>
            <person name="Arnaiz O."/>
            <person name="Billaut A."/>
            <person name="Beisson J."/>
            <person name="Blanc I."/>
            <person name="Bouhouche K."/>
            <person name="Camara F."/>
            <person name="Duharcourt S."/>
            <person name="Guigo R."/>
            <person name="Gogendeau D."/>
            <person name="Katinka M."/>
            <person name="Keller A.-M."/>
            <person name="Kissmehl R."/>
            <person name="Klotz C."/>
            <person name="Koll F."/>
            <person name="Le Moue A."/>
            <person name="Lepere C."/>
            <person name="Malinsky S."/>
            <person name="Nowacki M."/>
            <person name="Nowak J.K."/>
            <person name="Plattner H."/>
            <person name="Poulain J."/>
            <person name="Ruiz F."/>
            <person name="Serrano V."/>
            <person name="Zagulski M."/>
            <person name="Dessen P."/>
            <person name="Betermier M."/>
            <person name="Weissenbach J."/>
            <person name="Scarpelli C."/>
            <person name="Schachter V."/>
            <person name="Sperling L."/>
            <person name="Meyer E."/>
            <person name="Cohen J."/>
            <person name="Wincker P."/>
        </authorList>
    </citation>
    <scope>NUCLEOTIDE SEQUENCE [LARGE SCALE GENOMIC DNA]</scope>
    <source>
        <strain evidence="1 2">Stock d4-2</strain>
    </source>
</reference>
<dbReference type="InParanoid" id="A0C239"/>